<gene>
    <name evidence="7" type="ORF">H9977_04740</name>
</gene>
<dbReference type="GO" id="GO:0016628">
    <property type="term" value="F:oxidoreductase activity, acting on the CH-CH group of donors, NAD or NADP as acceptor"/>
    <property type="evidence" value="ECO:0007669"/>
    <property type="project" value="InterPro"/>
</dbReference>
<dbReference type="SUPFAM" id="SSF52413">
    <property type="entry name" value="UDP-glucose/GDP-mannose dehydrogenase C-terminal domain"/>
    <property type="match status" value="1"/>
</dbReference>
<dbReference type="SUPFAM" id="SSF51735">
    <property type="entry name" value="NAD(P)-binding Rossmann-fold domains"/>
    <property type="match status" value="1"/>
</dbReference>
<dbReference type="InterPro" id="IPR008927">
    <property type="entry name" value="6-PGluconate_DH-like_C_sf"/>
</dbReference>
<evidence type="ECO:0000256" key="1">
    <source>
        <dbReference type="ARBA" id="ARBA00006601"/>
    </source>
</evidence>
<feature type="transmembrane region" description="Helical" evidence="5">
    <location>
        <begin position="17"/>
        <end position="35"/>
    </location>
</feature>
<reference evidence="7" key="2">
    <citation type="submission" date="2021-04" db="EMBL/GenBank/DDBJ databases">
        <authorList>
            <person name="Gilroy R."/>
        </authorList>
    </citation>
    <scope>NUCLEOTIDE SEQUENCE</scope>
    <source>
        <strain evidence="7">ChiGjej6B6-14162</strain>
    </source>
</reference>
<dbReference type="PANTHER" id="PTHR43491:SF2">
    <property type="entry name" value="UDP-N-ACETYL-D-MANNOSAMINE DEHYDROGENASE"/>
    <property type="match status" value="1"/>
</dbReference>
<evidence type="ECO:0000313" key="8">
    <source>
        <dbReference type="Proteomes" id="UP000886740"/>
    </source>
</evidence>
<dbReference type="Pfam" id="PF03720">
    <property type="entry name" value="UDPG_MGDP_dh_C"/>
    <property type="match status" value="1"/>
</dbReference>
<dbReference type="InterPro" id="IPR028359">
    <property type="entry name" value="UDP_ManNAc/GlcNAc_DH"/>
</dbReference>
<dbReference type="InterPro" id="IPR014027">
    <property type="entry name" value="UDP-Glc/GDP-Man_DH_C"/>
</dbReference>
<dbReference type="GO" id="GO:0000271">
    <property type="term" value="P:polysaccharide biosynthetic process"/>
    <property type="evidence" value="ECO:0007669"/>
    <property type="project" value="InterPro"/>
</dbReference>
<dbReference type="InterPro" id="IPR036291">
    <property type="entry name" value="NAD(P)-bd_dom_sf"/>
</dbReference>
<proteinExistence type="inferred from homology"/>
<dbReference type="InterPro" id="IPR036220">
    <property type="entry name" value="UDP-Glc/GDP-Man_DH_C_sf"/>
</dbReference>
<dbReference type="GO" id="GO:0016616">
    <property type="term" value="F:oxidoreductase activity, acting on the CH-OH group of donors, NAD or NADP as acceptor"/>
    <property type="evidence" value="ECO:0007669"/>
    <property type="project" value="InterPro"/>
</dbReference>
<accession>A0A9D1X7H9</accession>
<name>A0A9D1X7H9_9BACT</name>
<dbReference type="AlphaFoldDB" id="A0A9D1X7H9"/>
<protein>
    <submittedName>
        <fullName evidence="7">Nucleotide sugar dehydrogenase</fullName>
    </submittedName>
</protein>
<dbReference type="NCBIfam" id="TIGR03026">
    <property type="entry name" value="NDP-sugDHase"/>
    <property type="match status" value="1"/>
</dbReference>
<dbReference type="Pfam" id="PF00984">
    <property type="entry name" value="UDPG_MGDP_dh"/>
    <property type="match status" value="1"/>
</dbReference>
<evidence type="ECO:0000256" key="5">
    <source>
        <dbReference type="SAM" id="Phobius"/>
    </source>
</evidence>
<comment type="caution">
    <text evidence="7">The sequence shown here is derived from an EMBL/GenBank/DDBJ whole genome shotgun (WGS) entry which is preliminary data.</text>
</comment>
<organism evidence="7 8">
    <name type="scientific">Candidatus Parabacteroides intestinipullorum</name>
    <dbReference type="NCBI Taxonomy" id="2838723"/>
    <lineage>
        <taxon>Bacteria</taxon>
        <taxon>Pseudomonadati</taxon>
        <taxon>Bacteroidota</taxon>
        <taxon>Bacteroidia</taxon>
        <taxon>Bacteroidales</taxon>
        <taxon>Tannerellaceae</taxon>
        <taxon>Parabacteroides</taxon>
    </lineage>
</organism>
<keyword evidence="2" id="KW-0560">Oxidoreductase</keyword>
<evidence type="ECO:0000256" key="4">
    <source>
        <dbReference type="PIRNR" id="PIRNR000124"/>
    </source>
</evidence>
<comment type="similarity">
    <text evidence="1 4">Belongs to the UDP-glucose/GDP-mannose dehydrogenase family.</text>
</comment>
<keyword evidence="5" id="KW-0812">Transmembrane</keyword>
<dbReference type="PANTHER" id="PTHR43491">
    <property type="entry name" value="UDP-N-ACETYL-D-MANNOSAMINE DEHYDROGENASE"/>
    <property type="match status" value="1"/>
</dbReference>
<evidence type="ECO:0000313" key="7">
    <source>
        <dbReference type="EMBL" id="HIX74327.1"/>
    </source>
</evidence>
<dbReference type="GO" id="GO:0051287">
    <property type="term" value="F:NAD binding"/>
    <property type="evidence" value="ECO:0007669"/>
    <property type="project" value="InterPro"/>
</dbReference>
<dbReference type="InterPro" id="IPR014026">
    <property type="entry name" value="UDP-Glc/GDP-Man_DH_dimer"/>
</dbReference>
<keyword evidence="3" id="KW-0520">NAD</keyword>
<dbReference type="Proteomes" id="UP000886740">
    <property type="component" value="Unassembled WGS sequence"/>
</dbReference>
<dbReference type="PIRSF" id="PIRSF000124">
    <property type="entry name" value="UDPglc_GDPman_dh"/>
    <property type="match status" value="1"/>
</dbReference>
<dbReference type="PIRSF" id="PIRSF500136">
    <property type="entry name" value="UDP_ManNAc_DH"/>
    <property type="match status" value="1"/>
</dbReference>
<dbReference type="Gene3D" id="3.40.50.720">
    <property type="entry name" value="NAD(P)-binding Rossmann-like Domain"/>
    <property type="match status" value="2"/>
</dbReference>
<keyword evidence="5" id="KW-1133">Transmembrane helix</keyword>
<dbReference type="InterPro" id="IPR001732">
    <property type="entry name" value="UDP-Glc/GDP-Man_DH_N"/>
</dbReference>
<sequence length="436" mass="48492">MENDKDIRDRLRSGESCLALVGLGYVGLPLAMAFASRIKVIGFDVNEERLSRLREGIDPCGELPGSVFEGKSISFTSDPERLREASFYIVAVPTPIDRHNQPDLEPLLQVTHTIGRVLKPGDYVVYESTVYPGCTEEDCLPILERLSCLKVGRDFKLGYSPERINPGDKRHTLANTVKIVSGCDAEALERIADIYGWVVEAGVHRAPSIKVAEAAKIIENTQRDVNIALMNELSIIFDRMGINTYDVLEAAGTKWNFLHFSPGLVGGHCIGVDPYYMVYKAKELKYHTKMINSGRFVNDSMGGYIAKKVVKRMIARGKNILGARVLVMGITFKEDVSDIRNSKVVDIINEFKDFGVRVDVVDPYASAVEVMREYGLTLSEKPENGVYDAVVVAVSHRSYLALEESDFKSLMVGDGVLADVKGLYRGRIHELAYWSL</sequence>
<reference evidence="7" key="1">
    <citation type="journal article" date="2021" name="PeerJ">
        <title>Extensive microbial diversity within the chicken gut microbiome revealed by metagenomics and culture.</title>
        <authorList>
            <person name="Gilroy R."/>
            <person name="Ravi A."/>
            <person name="Getino M."/>
            <person name="Pursley I."/>
            <person name="Horton D.L."/>
            <person name="Alikhan N.F."/>
            <person name="Baker D."/>
            <person name="Gharbi K."/>
            <person name="Hall N."/>
            <person name="Watson M."/>
            <person name="Adriaenssens E.M."/>
            <person name="Foster-Nyarko E."/>
            <person name="Jarju S."/>
            <person name="Secka A."/>
            <person name="Antonio M."/>
            <person name="Oren A."/>
            <person name="Chaudhuri R.R."/>
            <person name="La Ragione R."/>
            <person name="Hildebrand F."/>
            <person name="Pallen M.J."/>
        </authorList>
    </citation>
    <scope>NUCLEOTIDE SEQUENCE</scope>
    <source>
        <strain evidence="7">ChiGjej6B6-14162</strain>
    </source>
</reference>
<dbReference type="EMBL" id="DXEL01000037">
    <property type="protein sequence ID" value="HIX74327.1"/>
    <property type="molecule type" value="Genomic_DNA"/>
</dbReference>
<evidence type="ECO:0000256" key="2">
    <source>
        <dbReference type="ARBA" id="ARBA00023002"/>
    </source>
</evidence>
<keyword evidence="5" id="KW-0472">Membrane</keyword>
<dbReference type="SMART" id="SM00984">
    <property type="entry name" value="UDPG_MGDP_dh_C"/>
    <property type="match status" value="1"/>
</dbReference>
<dbReference type="Pfam" id="PF03721">
    <property type="entry name" value="UDPG_MGDP_dh_N"/>
    <property type="match status" value="1"/>
</dbReference>
<evidence type="ECO:0000259" key="6">
    <source>
        <dbReference type="SMART" id="SM00984"/>
    </source>
</evidence>
<feature type="domain" description="UDP-glucose/GDP-mannose dehydrogenase C-terminal" evidence="6">
    <location>
        <begin position="326"/>
        <end position="426"/>
    </location>
</feature>
<evidence type="ECO:0000256" key="3">
    <source>
        <dbReference type="ARBA" id="ARBA00023027"/>
    </source>
</evidence>
<dbReference type="SUPFAM" id="SSF48179">
    <property type="entry name" value="6-phosphogluconate dehydrogenase C-terminal domain-like"/>
    <property type="match status" value="1"/>
</dbReference>
<dbReference type="InterPro" id="IPR017476">
    <property type="entry name" value="UDP-Glc/GDP-Man"/>
</dbReference>